<keyword evidence="1" id="KW-0560">Oxidoreductase</keyword>
<dbReference type="GO" id="GO:0006633">
    <property type="term" value="P:fatty acid biosynthetic process"/>
    <property type="evidence" value="ECO:0007669"/>
    <property type="project" value="InterPro"/>
</dbReference>
<dbReference type="AlphaFoldDB" id="A0A9E2BFA3"/>
<dbReference type="EMBL" id="QLTW01000011">
    <property type="protein sequence ID" value="MBT9144541.1"/>
    <property type="molecule type" value="Genomic_DNA"/>
</dbReference>
<reference evidence="1 2" key="1">
    <citation type="journal article" date="2021" name="bioRxiv">
        <title>Unique metabolic strategies in Hadean analogues reveal hints for primordial physiology.</title>
        <authorList>
            <person name="Nobu M.K."/>
            <person name="Nakai R."/>
            <person name="Tamazawa S."/>
            <person name="Mori H."/>
            <person name="Toyoda A."/>
            <person name="Ijiri A."/>
            <person name="Suzuki S."/>
            <person name="Kurokawa K."/>
            <person name="Kamagata Y."/>
            <person name="Tamaki H."/>
        </authorList>
    </citation>
    <scope>NUCLEOTIDE SEQUENCE [LARGE SCALE GENOMIC DNA]</scope>
    <source>
        <strain evidence="1">BS525</strain>
    </source>
</reference>
<organism evidence="1 2">
    <name type="scientific">Psychracetigena formicireducens</name>
    <dbReference type="NCBI Taxonomy" id="2986056"/>
    <lineage>
        <taxon>Bacteria</taxon>
        <taxon>Bacillati</taxon>
        <taxon>Candidatus Lithacetigenota</taxon>
        <taxon>Candidatus Psychracetigena</taxon>
    </lineage>
</organism>
<sequence>MDKKDLRKIIVEELKQVIDNIKGDKISRACIGLTLEGSELGPRELIRGAEEAVRDKPMLEVVLVGSQNYGSPLAFFKTGETLKECHKEMELLLDEGEIDGAVTLHYDFPIGVTTVGRAITPGRGREIFISSTTGTSAINRVEAMILNVIYGVAIAKSHGIEMPTVGVLNIEGARIVDKAINDLIKAGYPIQSGVSLRSDGGMVLRGNDLLAGGVDVVVGDSLTGNILIKIFSAFNTGGDYEGIGYGYGPATGKGYKRKVAIISRASGAPVVKGALLDMFQCLRGDYKKKVEDELLKAEKAGLREIIGKYSSTLIEKKVEPLKKVVKPKPVDEEIPGIDVLMIDDAVVVLLNEGVYAEACMGCTGPAVRVSKEDKEKALKLLKDKEIL</sequence>
<protein>
    <submittedName>
        <fullName evidence="1">Glycine/sarcosine/betaine reductase complex component C subunit alpha</fullName>
        <ecNumber evidence="1">1.21.4.2</ecNumber>
    </submittedName>
</protein>
<dbReference type="Proteomes" id="UP000811545">
    <property type="component" value="Unassembled WGS sequence"/>
</dbReference>
<dbReference type="Pfam" id="PF02504">
    <property type="entry name" value="FA_synthesis"/>
    <property type="match status" value="1"/>
</dbReference>
<dbReference type="Gene3D" id="3.40.718.10">
    <property type="entry name" value="Isopropylmalate Dehydrogenase"/>
    <property type="match status" value="1"/>
</dbReference>
<comment type="caution">
    <text evidence="1">The sequence shown here is derived from an EMBL/GenBank/DDBJ whole genome shotgun (WGS) entry which is preliminary data.</text>
</comment>
<dbReference type="SUPFAM" id="SSF53659">
    <property type="entry name" value="Isocitrate/Isopropylmalate dehydrogenase-like"/>
    <property type="match status" value="1"/>
</dbReference>
<dbReference type="NCBIfam" id="NF040747">
    <property type="entry name" value="reduct_C_alpha"/>
    <property type="match status" value="1"/>
</dbReference>
<gene>
    <name evidence="1" type="primary">grdD</name>
    <name evidence="1" type="ORF">DDT42_00382</name>
</gene>
<dbReference type="GO" id="GO:0016747">
    <property type="term" value="F:acyltransferase activity, transferring groups other than amino-acyl groups"/>
    <property type="evidence" value="ECO:0007669"/>
    <property type="project" value="InterPro"/>
</dbReference>
<proteinExistence type="predicted"/>
<evidence type="ECO:0000313" key="1">
    <source>
        <dbReference type="EMBL" id="MBT9144541.1"/>
    </source>
</evidence>
<accession>A0A9E2BFA3</accession>
<dbReference type="GO" id="GO:0030699">
    <property type="term" value="F:glycine reductase activity"/>
    <property type="evidence" value="ECO:0007669"/>
    <property type="project" value="UniProtKB-EC"/>
</dbReference>
<name>A0A9E2BFA3_PSYF1</name>
<evidence type="ECO:0000313" key="2">
    <source>
        <dbReference type="Proteomes" id="UP000811545"/>
    </source>
</evidence>
<dbReference type="EC" id="1.21.4.2" evidence="1"/>
<dbReference type="InterPro" id="IPR003664">
    <property type="entry name" value="FA_synthesis"/>
</dbReference>